<comment type="caution">
    <text evidence="1">The sequence shown here is derived from an EMBL/GenBank/DDBJ whole genome shotgun (WGS) entry which is preliminary data.</text>
</comment>
<name>A0A3E1RIX9_9BURK</name>
<gene>
    <name evidence="1" type="ORF">DIC66_01280</name>
</gene>
<sequence>MLLCRSNLTSKIGAVNSADLRGPARNARWHTDGPAACLDDEEHMFHPTPSKPSPEPCLQRLKNETRARHGALESRSVLLDPALSRERYLDCLCRFYGYYAPLELRLRGSPGWAEAGFAYAARYKSALLAQDLLALGLLPARLHGLPSCSALPTVETTAQLFGCLYVLEGATLGGQIITRHLQASLGLTPESGAAFFAGYGAQTGSRWKEFGAHLTAFALQSGAGDAIVASANSTFETLDHWLYPERITAQWVPAPLQATYPVPSPDSPRHAAASSP</sequence>
<evidence type="ECO:0000313" key="1">
    <source>
        <dbReference type="EMBL" id="RFO98550.1"/>
    </source>
</evidence>
<dbReference type="EMBL" id="QFZK01000001">
    <property type="protein sequence ID" value="RFO98550.1"/>
    <property type="molecule type" value="Genomic_DNA"/>
</dbReference>
<dbReference type="Proteomes" id="UP000260665">
    <property type="component" value="Unassembled WGS sequence"/>
</dbReference>
<dbReference type="InterPro" id="IPR016053">
    <property type="entry name" value="Haem_Oase-like"/>
</dbReference>
<organism evidence="1 2">
    <name type="scientific">Rhodoferax lacus</name>
    <dbReference type="NCBI Taxonomy" id="2184758"/>
    <lineage>
        <taxon>Bacteria</taxon>
        <taxon>Pseudomonadati</taxon>
        <taxon>Pseudomonadota</taxon>
        <taxon>Betaproteobacteria</taxon>
        <taxon>Burkholderiales</taxon>
        <taxon>Comamonadaceae</taxon>
        <taxon>Rhodoferax</taxon>
    </lineage>
</organism>
<reference evidence="1 2" key="1">
    <citation type="submission" date="2018-05" db="EMBL/GenBank/DDBJ databases">
        <title>Rhodoferax soyangensis sp.nov., isolated from an oligotrophic freshwater lake.</title>
        <authorList>
            <person name="Park M."/>
        </authorList>
    </citation>
    <scope>NUCLEOTIDE SEQUENCE [LARGE SCALE GENOMIC DNA]</scope>
    <source>
        <strain evidence="1 2">IMCC26218</strain>
    </source>
</reference>
<accession>A0A3E1RIX9</accession>
<dbReference type="CDD" id="cd19166">
    <property type="entry name" value="HemeO-bac"/>
    <property type="match status" value="1"/>
</dbReference>
<proteinExistence type="predicted"/>
<dbReference type="GO" id="GO:0004392">
    <property type="term" value="F:heme oxygenase (decyclizing) activity"/>
    <property type="evidence" value="ECO:0007669"/>
    <property type="project" value="InterPro"/>
</dbReference>
<dbReference type="SUPFAM" id="SSF48613">
    <property type="entry name" value="Heme oxygenase-like"/>
    <property type="match status" value="1"/>
</dbReference>
<evidence type="ECO:0000313" key="2">
    <source>
        <dbReference type="Proteomes" id="UP000260665"/>
    </source>
</evidence>
<dbReference type="Gene3D" id="1.20.910.10">
    <property type="entry name" value="Heme oxygenase-like"/>
    <property type="match status" value="1"/>
</dbReference>
<dbReference type="AlphaFoldDB" id="A0A3E1RIX9"/>
<dbReference type="GO" id="GO:0006788">
    <property type="term" value="P:heme oxidation"/>
    <property type="evidence" value="ECO:0007669"/>
    <property type="project" value="InterPro"/>
</dbReference>
<dbReference type="InterPro" id="IPR016084">
    <property type="entry name" value="Haem_Oase-like_multi-hlx"/>
</dbReference>
<dbReference type="Pfam" id="PF01126">
    <property type="entry name" value="Heme_oxygenase"/>
    <property type="match status" value="1"/>
</dbReference>
<protein>
    <submittedName>
        <fullName evidence="1">Biliverdin-producing heme oxygenase</fullName>
    </submittedName>
</protein>
<keyword evidence="2" id="KW-1185">Reference proteome</keyword>